<protein>
    <submittedName>
        <fullName evidence="1">Uncharacterized protein</fullName>
    </submittedName>
</protein>
<gene>
    <name evidence="1" type="ORF">HZA66_06170</name>
</gene>
<dbReference type="EMBL" id="JACRJB010000015">
    <property type="protein sequence ID" value="MBI5129008.1"/>
    <property type="molecule type" value="Genomic_DNA"/>
</dbReference>
<dbReference type="AlphaFoldDB" id="A0A933W186"/>
<dbReference type="Proteomes" id="UP000782519">
    <property type="component" value="Unassembled WGS sequence"/>
</dbReference>
<organism evidence="1 2">
    <name type="scientific">Rhodopseudomonas palustris</name>
    <dbReference type="NCBI Taxonomy" id="1076"/>
    <lineage>
        <taxon>Bacteria</taxon>
        <taxon>Pseudomonadati</taxon>
        <taxon>Pseudomonadota</taxon>
        <taxon>Alphaproteobacteria</taxon>
        <taxon>Hyphomicrobiales</taxon>
        <taxon>Nitrobacteraceae</taxon>
        <taxon>Rhodopseudomonas</taxon>
    </lineage>
</organism>
<evidence type="ECO:0000313" key="1">
    <source>
        <dbReference type="EMBL" id="MBI5129008.1"/>
    </source>
</evidence>
<name>A0A933W186_RHOPL</name>
<reference evidence="1" key="1">
    <citation type="submission" date="2020-07" db="EMBL/GenBank/DDBJ databases">
        <title>Huge and variable diversity of episymbiotic CPR bacteria and DPANN archaea in groundwater ecosystems.</title>
        <authorList>
            <person name="He C.Y."/>
            <person name="Keren R."/>
            <person name="Whittaker M."/>
            <person name="Farag I.F."/>
            <person name="Doudna J."/>
            <person name="Cate J.H.D."/>
            <person name="Banfield J.F."/>
        </authorList>
    </citation>
    <scope>NUCLEOTIDE SEQUENCE</scope>
    <source>
        <strain evidence="1">NC_groundwater_1818_Pr3_B-0.1um_66_35</strain>
    </source>
</reference>
<accession>A0A933W186</accession>
<sequence length="48" mass="5334">MPSSLIFKVLDFCVKPSRDGYGALLAELLDFVMRGLDPRIHQGTKAAR</sequence>
<comment type="caution">
    <text evidence="1">The sequence shown here is derived from an EMBL/GenBank/DDBJ whole genome shotgun (WGS) entry which is preliminary data.</text>
</comment>
<evidence type="ECO:0000313" key="2">
    <source>
        <dbReference type="Proteomes" id="UP000782519"/>
    </source>
</evidence>
<proteinExistence type="predicted"/>